<gene>
    <name evidence="1" type="ORF">NCTC13032_04495</name>
</gene>
<dbReference type="EMBL" id="LR590464">
    <property type="protein sequence ID" value="VTP69649.1"/>
    <property type="molecule type" value="Genomic_DNA"/>
</dbReference>
<dbReference type="AlphaFoldDB" id="A0A4U9I396"/>
<accession>A0A4U9I396</accession>
<organism evidence="1 2">
    <name type="scientific">Leclercia adecarboxylata</name>
    <dbReference type="NCBI Taxonomy" id="83655"/>
    <lineage>
        <taxon>Bacteria</taxon>
        <taxon>Pseudomonadati</taxon>
        <taxon>Pseudomonadota</taxon>
        <taxon>Gammaproteobacteria</taxon>
        <taxon>Enterobacterales</taxon>
        <taxon>Enterobacteriaceae</taxon>
        <taxon>Leclercia</taxon>
    </lineage>
</organism>
<reference evidence="1 2" key="1">
    <citation type="submission" date="2019-05" db="EMBL/GenBank/DDBJ databases">
        <authorList>
            <consortium name="Pathogen Informatics"/>
        </authorList>
    </citation>
    <scope>NUCLEOTIDE SEQUENCE [LARGE SCALE GENOMIC DNA]</scope>
    <source>
        <strain evidence="1 2">NCTC13032</strain>
    </source>
</reference>
<dbReference type="Proteomes" id="UP000310719">
    <property type="component" value="Chromosome"/>
</dbReference>
<proteinExistence type="predicted"/>
<evidence type="ECO:0000313" key="2">
    <source>
        <dbReference type="Proteomes" id="UP000310719"/>
    </source>
</evidence>
<sequence length="214" mass="24099">MHFCRHTKITGEGRTHVNQCSALFEIALAALTAPTEPVYQYRIRNAYNGQVTEWQTIRRDQVDFVLKAQPLNAGFQIIAPPAPVVPAEIRNRLRAEGLEELLKDARDYAPLTAEQWETLTNNWHQTFVGLSGEGDACRAAMLQDAEPVTQHDGLPHNPQIAAYEKIMEEAIPDGYALVPVEPTEGMVIAGFEAELRKEFRDPDAWETYEGNERL</sequence>
<name>A0A4U9I396_9ENTR</name>
<protein>
    <submittedName>
        <fullName evidence="1">Uncharacterized protein</fullName>
    </submittedName>
</protein>
<evidence type="ECO:0000313" key="1">
    <source>
        <dbReference type="EMBL" id="VTP69649.1"/>
    </source>
</evidence>